<dbReference type="EMBL" id="VFOP01000001">
    <property type="protein sequence ID" value="TQL49603.1"/>
    <property type="molecule type" value="Genomic_DNA"/>
</dbReference>
<keyword evidence="3 6" id="KW-0812">Transmembrane</keyword>
<evidence type="ECO:0000256" key="3">
    <source>
        <dbReference type="ARBA" id="ARBA00022692"/>
    </source>
</evidence>
<feature type="transmembrane region" description="Helical" evidence="6">
    <location>
        <begin position="555"/>
        <end position="582"/>
    </location>
</feature>
<feature type="transmembrane region" description="Helical" evidence="6">
    <location>
        <begin position="209"/>
        <end position="232"/>
    </location>
</feature>
<dbReference type="Proteomes" id="UP000319516">
    <property type="component" value="Unassembled WGS sequence"/>
</dbReference>
<evidence type="ECO:0000313" key="8">
    <source>
        <dbReference type="EMBL" id="TQL49603.1"/>
    </source>
</evidence>
<dbReference type="GO" id="GO:0006825">
    <property type="term" value="P:copper ion transport"/>
    <property type="evidence" value="ECO:0007669"/>
    <property type="project" value="InterPro"/>
</dbReference>
<keyword evidence="2" id="KW-1003">Cell membrane</keyword>
<dbReference type="PANTHER" id="PTHR34820:SF4">
    <property type="entry name" value="INNER MEMBRANE PROTEIN YEBZ"/>
    <property type="match status" value="1"/>
</dbReference>
<evidence type="ECO:0000259" key="7">
    <source>
        <dbReference type="Pfam" id="PF05425"/>
    </source>
</evidence>
<sequence>MTAAQRDPAAATRDPGTGSVPRWFPAVALVGLALPVALLVGAASGAMGGLLLMDAGPLVRIGLPALRVVHDLAASLTVGMLLVAAFLTPEGRHTRRRATAARVAAWSAAVWTVAAGVGLVFSFADLAGLPLTTPGFWTDLTSNVWPLELTRLLLVETVLAALLVPLAWLSRTRGALAWAFVLSLVTLLPLSFAGHASGTEGHEQAMTALMFHLFGVTVWVGGLLAIVVLRPVLGKAVAPTVRRFSTLALWCYGAVAVSGVLFALLEADDLGDLTSSYWLVLWGKVLALLVLGWFGYLQRERVLARGVERSGAFARLALTELAVMGIAIGLAVALSRTPTPDVERLPSSPVLELTGYPMPPAWEFSRLFTQWQVNWLFLPTAVVAVVTYLVWVRRLRSRGDSWPLHRTICWVIGWVVFAYATNGAPGVYGRIMFSQHMVMHMLLMMAVPIFLVVGSVITLALRSLPARKDATLGPREILLAVVHSRYAAFVANPLVAGLIFFGSLIAFYWTEWFPWALTTHSGHVVMVAHFTIAGYAFVWSLIGTDPGPAKWPAPLRMMVLIGTLAAHAFFGLALMTGTWLLAPGFFKAIEVPYVPDLLADQQLAGGIAWGIGELPTLVLAMLLMKDWLRSDSREAARKDRQAERDGDAELAAYNAHLQELAQRNQRRPQ</sequence>
<feature type="transmembrane region" description="Helical" evidence="6">
    <location>
        <begin position="244"/>
        <end position="265"/>
    </location>
</feature>
<reference evidence="8 9" key="1">
    <citation type="submission" date="2019-06" db="EMBL/GenBank/DDBJ databases">
        <title>Sequencing the genomes of 1000 actinobacteria strains.</title>
        <authorList>
            <person name="Klenk H.-P."/>
        </authorList>
    </citation>
    <scope>NUCLEOTIDE SEQUENCE [LARGE SCALE GENOMIC DNA]</scope>
    <source>
        <strain evidence="8 9">DSM 12335</strain>
    </source>
</reference>
<dbReference type="PANTHER" id="PTHR34820">
    <property type="entry name" value="INNER MEMBRANE PROTEIN YEBZ"/>
    <property type="match status" value="1"/>
</dbReference>
<feature type="domain" description="Copper resistance protein D" evidence="7">
    <location>
        <begin position="240"/>
        <end position="334"/>
    </location>
</feature>
<proteinExistence type="predicted"/>
<feature type="transmembrane region" description="Helical" evidence="6">
    <location>
        <begin position="103"/>
        <end position="129"/>
    </location>
</feature>
<evidence type="ECO:0000256" key="2">
    <source>
        <dbReference type="ARBA" id="ARBA00022475"/>
    </source>
</evidence>
<evidence type="ECO:0000256" key="1">
    <source>
        <dbReference type="ARBA" id="ARBA00004651"/>
    </source>
</evidence>
<evidence type="ECO:0000256" key="6">
    <source>
        <dbReference type="SAM" id="Phobius"/>
    </source>
</evidence>
<dbReference type="InterPro" id="IPR032694">
    <property type="entry name" value="CopC/D"/>
</dbReference>
<keyword evidence="4 6" id="KW-1133">Transmembrane helix</keyword>
<feature type="transmembrane region" description="Helical" evidence="6">
    <location>
        <begin position="316"/>
        <end position="335"/>
    </location>
</feature>
<feature type="transmembrane region" description="Helical" evidence="6">
    <location>
        <begin position="149"/>
        <end position="169"/>
    </location>
</feature>
<feature type="transmembrane region" description="Helical" evidence="6">
    <location>
        <begin position="277"/>
        <end position="296"/>
    </location>
</feature>
<dbReference type="InterPro" id="IPR019108">
    <property type="entry name" value="Caa3_assmbl_CtaG-rel"/>
</dbReference>
<feature type="transmembrane region" description="Helical" evidence="6">
    <location>
        <begin position="23"/>
        <end position="52"/>
    </location>
</feature>
<accession>A0A542YNC4</accession>
<feature type="transmembrane region" description="Helical" evidence="6">
    <location>
        <begin position="486"/>
        <end position="509"/>
    </location>
</feature>
<feature type="transmembrane region" description="Helical" evidence="6">
    <location>
        <begin position="72"/>
        <end position="91"/>
    </location>
</feature>
<protein>
    <submittedName>
        <fullName evidence="8">Putative copper resistance protein D</fullName>
    </submittedName>
</protein>
<feature type="transmembrane region" description="Helical" evidence="6">
    <location>
        <begin position="176"/>
        <end position="197"/>
    </location>
</feature>
<evidence type="ECO:0000256" key="5">
    <source>
        <dbReference type="ARBA" id="ARBA00023136"/>
    </source>
</evidence>
<feature type="transmembrane region" description="Helical" evidence="6">
    <location>
        <begin position="602"/>
        <end position="623"/>
    </location>
</feature>
<evidence type="ECO:0000313" key="9">
    <source>
        <dbReference type="Proteomes" id="UP000319516"/>
    </source>
</evidence>
<gene>
    <name evidence="8" type="ORF">FB467_0678</name>
</gene>
<keyword evidence="5 6" id="KW-0472">Membrane</keyword>
<name>A0A542YNC4_9MICO</name>
<feature type="transmembrane region" description="Helical" evidence="6">
    <location>
        <begin position="373"/>
        <end position="392"/>
    </location>
</feature>
<organism evidence="8 9">
    <name type="scientific">Ornithinicoccus hortensis</name>
    <dbReference type="NCBI Taxonomy" id="82346"/>
    <lineage>
        <taxon>Bacteria</taxon>
        <taxon>Bacillati</taxon>
        <taxon>Actinomycetota</taxon>
        <taxon>Actinomycetes</taxon>
        <taxon>Micrococcales</taxon>
        <taxon>Intrasporangiaceae</taxon>
        <taxon>Ornithinicoccus</taxon>
    </lineage>
</organism>
<keyword evidence="9" id="KW-1185">Reference proteome</keyword>
<dbReference type="AlphaFoldDB" id="A0A542YNC4"/>
<dbReference type="GO" id="GO:0005886">
    <property type="term" value="C:plasma membrane"/>
    <property type="evidence" value="ECO:0007669"/>
    <property type="project" value="UniProtKB-SubCell"/>
</dbReference>
<evidence type="ECO:0000256" key="4">
    <source>
        <dbReference type="ARBA" id="ARBA00022989"/>
    </source>
</evidence>
<feature type="transmembrane region" description="Helical" evidence="6">
    <location>
        <begin position="521"/>
        <end position="543"/>
    </location>
</feature>
<dbReference type="RefSeq" id="WP_228393286.1">
    <property type="nucleotide sequence ID" value="NZ_BAAAIK010000003.1"/>
</dbReference>
<dbReference type="Pfam" id="PF05425">
    <property type="entry name" value="CopD"/>
    <property type="match status" value="1"/>
</dbReference>
<comment type="subcellular location">
    <subcellularLocation>
        <location evidence="1">Cell membrane</location>
        <topology evidence="1">Multi-pass membrane protein</topology>
    </subcellularLocation>
</comment>
<dbReference type="Pfam" id="PF09678">
    <property type="entry name" value="Caa3_CtaG"/>
    <property type="match status" value="1"/>
</dbReference>
<comment type="caution">
    <text evidence="8">The sequence shown here is derived from an EMBL/GenBank/DDBJ whole genome shotgun (WGS) entry which is preliminary data.</text>
</comment>
<feature type="transmembrane region" description="Helical" evidence="6">
    <location>
        <begin position="441"/>
        <end position="465"/>
    </location>
</feature>
<feature type="transmembrane region" description="Helical" evidence="6">
    <location>
        <begin position="404"/>
        <end position="421"/>
    </location>
</feature>
<dbReference type="InterPro" id="IPR008457">
    <property type="entry name" value="Cu-R_CopD_dom"/>
</dbReference>